<sequence length="733" mass="85208">MKPHYILKICIFLFCLFVHGQKEDKTLRKNTIDNLNKSVKYFNSFNVEKSLKHARIALDGAYKLKDHSLTAKSYNIIAVNFDEFGEVSKSIVYFKKFLEYAELAKNDTLMDWANNNLGNVYYHKIKDYKTSVSYYLKGLSYSKKINDRFEVLFSELNLCAAYFKLKEFDKGLQCLKNTQTTVKETRDIQPKVAYNTLYGIYCSYKGNAVLAESYFKEAEKICLANDIEIIRADLAELYLTMYEHFERNNQFEKALIYFKKNTELLEQLHNKERKQSFAKAANQIEFKELEKQINVIESEKNKQSKDLKNSRIITLLFALILLFLILLLYSQYKNIRYREQKNKELSQANQELKEAKEKAEIASNLKTQFVSTISHELRTPLYGVVGITDILIDEHKELAQNQHLNALKFSAKYLLSLVNDLLQMNKIEENKVELEKVPFHLQYELNEIVESLQFIAIRNSNKLHYEIDTQIPKMLVGDKLRLSQIFINLVSNALKFTKNGTVFVKATLLEKTEETCKIKFYVIDTGAGISKENQHKIFDKFVQLDRKSGDYQGTGLGLSIVKKLLELFNSKIELESELNQGTTFHFDISFEIDKNFQNNPTNIDEMPIKINSNYKILVVEDNKINRIVTKKILDSGNIESVIVEDGYIALDILDYENFDAILMDINMPLIDGYETTKMIRKKGIKTPVIALTAYDRSEILEKVNLSGMNEVLMKPFEVQNLYKILNKYNTQQN</sequence>
<accession>A0A2S4N754</accession>
<dbReference type="InterPro" id="IPR003661">
    <property type="entry name" value="HisK_dim/P_dom"/>
</dbReference>
<feature type="coiled-coil region" evidence="5">
    <location>
        <begin position="279"/>
        <end position="306"/>
    </location>
</feature>
<evidence type="ECO:0000256" key="4">
    <source>
        <dbReference type="PROSITE-ProRule" id="PRU00169"/>
    </source>
</evidence>
<dbReference type="FunFam" id="3.30.565.10:FF:000010">
    <property type="entry name" value="Sensor histidine kinase RcsC"/>
    <property type="match status" value="1"/>
</dbReference>
<dbReference type="SMART" id="SM00448">
    <property type="entry name" value="REC"/>
    <property type="match status" value="1"/>
</dbReference>
<name>A0A2S4N754_9FLAO</name>
<feature type="modified residue" description="4-aspartylphosphate" evidence="4">
    <location>
        <position position="664"/>
    </location>
</feature>
<dbReference type="PANTHER" id="PTHR45339">
    <property type="entry name" value="HYBRID SIGNAL TRANSDUCTION HISTIDINE KINASE J"/>
    <property type="match status" value="1"/>
</dbReference>
<keyword evidence="5" id="KW-0175">Coiled coil</keyword>
<dbReference type="Pfam" id="PF00072">
    <property type="entry name" value="Response_reg"/>
    <property type="match status" value="1"/>
</dbReference>
<dbReference type="GO" id="GO:0000155">
    <property type="term" value="F:phosphorelay sensor kinase activity"/>
    <property type="evidence" value="ECO:0007669"/>
    <property type="project" value="InterPro"/>
</dbReference>
<evidence type="ECO:0000259" key="7">
    <source>
        <dbReference type="PROSITE" id="PS50109"/>
    </source>
</evidence>
<feature type="domain" description="Response regulatory" evidence="8">
    <location>
        <begin position="615"/>
        <end position="729"/>
    </location>
</feature>
<evidence type="ECO:0000256" key="6">
    <source>
        <dbReference type="SAM" id="Phobius"/>
    </source>
</evidence>
<dbReference type="InterPro" id="IPR001789">
    <property type="entry name" value="Sig_transdc_resp-reg_receiver"/>
</dbReference>
<keyword evidence="3 4" id="KW-0597">Phosphoprotein</keyword>
<dbReference type="EC" id="2.7.13.3" evidence="2"/>
<comment type="caution">
    <text evidence="9">The sequence shown here is derived from an EMBL/GenBank/DDBJ whole genome shotgun (WGS) entry which is preliminary data.</text>
</comment>
<dbReference type="PROSITE" id="PS50110">
    <property type="entry name" value="RESPONSE_REGULATORY"/>
    <property type="match status" value="1"/>
</dbReference>
<dbReference type="Gene3D" id="1.25.40.10">
    <property type="entry name" value="Tetratricopeptide repeat domain"/>
    <property type="match status" value="1"/>
</dbReference>
<dbReference type="CDD" id="cd17546">
    <property type="entry name" value="REC_hyHK_CKI1_RcsC-like"/>
    <property type="match status" value="1"/>
</dbReference>
<dbReference type="Pfam" id="PF02518">
    <property type="entry name" value="HATPase_c"/>
    <property type="match status" value="1"/>
</dbReference>
<dbReference type="PROSITE" id="PS50109">
    <property type="entry name" value="HIS_KIN"/>
    <property type="match status" value="1"/>
</dbReference>
<proteinExistence type="predicted"/>
<evidence type="ECO:0000256" key="2">
    <source>
        <dbReference type="ARBA" id="ARBA00012438"/>
    </source>
</evidence>
<dbReference type="CDD" id="cd16922">
    <property type="entry name" value="HATPase_EvgS-ArcB-TorS-like"/>
    <property type="match status" value="1"/>
</dbReference>
<dbReference type="SMART" id="SM00387">
    <property type="entry name" value="HATPase_c"/>
    <property type="match status" value="1"/>
</dbReference>
<evidence type="ECO:0000256" key="1">
    <source>
        <dbReference type="ARBA" id="ARBA00000085"/>
    </source>
</evidence>
<dbReference type="InterPro" id="IPR003594">
    <property type="entry name" value="HATPase_dom"/>
</dbReference>
<feature type="coiled-coil region" evidence="5">
    <location>
        <begin position="335"/>
        <end position="365"/>
    </location>
</feature>
<evidence type="ECO:0000256" key="5">
    <source>
        <dbReference type="SAM" id="Coils"/>
    </source>
</evidence>
<dbReference type="Proteomes" id="UP000237056">
    <property type="component" value="Unassembled WGS sequence"/>
</dbReference>
<evidence type="ECO:0000259" key="8">
    <source>
        <dbReference type="PROSITE" id="PS50110"/>
    </source>
</evidence>
<dbReference type="SUPFAM" id="SSF52172">
    <property type="entry name" value="CheY-like"/>
    <property type="match status" value="1"/>
</dbReference>
<dbReference type="PRINTS" id="PR00344">
    <property type="entry name" value="BCTRLSENSOR"/>
</dbReference>
<dbReference type="InterPro" id="IPR036890">
    <property type="entry name" value="HATPase_C_sf"/>
</dbReference>
<keyword evidence="6" id="KW-0812">Transmembrane</keyword>
<dbReference type="SUPFAM" id="SSF47384">
    <property type="entry name" value="Homodimeric domain of signal transducing histidine kinase"/>
    <property type="match status" value="1"/>
</dbReference>
<dbReference type="InterPro" id="IPR011006">
    <property type="entry name" value="CheY-like_superfamily"/>
</dbReference>
<dbReference type="InterPro" id="IPR036097">
    <property type="entry name" value="HisK_dim/P_sf"/>
</dbReference>
<keyword evidence="9" id="KW-0418">Kinase</keyword>
<dbReference type="SUPFAM" id="SSF55874">
    <property type="entry name" value="ATPase domain of HSP90 chaperone/DNA topoisomerase II/histidine kinase"/>
    <property type="match status" value="1"/>
</dbReference>
<dbReference type="PANTHER" id="PTHR45339:SF5">
    <property type="entry name" value="HISTIDINE KINASE"/>
    <property type="match status" value="1"/>
</dbReference>
<organism evidence="9 10">
    <name type="scientific">Flavobacterium croceum DSM 17960</name>
    <dbReference type="NCBI Taxonomy" id="1121886"/>
    <lineage>
        <taxon>Bacteria</taxon>
        <taxon>Pseudomonadati</taxon>
        <taxon>Bacteroidota</taxon>
        <taxon>Flavobacteriia</taxon>
        <taxon>Flavobacteriales</taxon>
        <taxon>Flavobacteriaceae</taxon>
        <taxon>Flavobacterium</taxon>
    </lineage>
</organism>
<dbReference type="InterPro" id="IPR004358">
    <property type="entry name" value="Sig_transdc_His_kin-like_C"/>
</dbReference>
<keyword evidence="10" id="KW-1185">Reference proteome</keyword>
<dbReference type="InterPro" id="IPR005467">
    <property type="entry name" value="His_kinase_dom"/>
</dbReference>
<reference evidence="9 10" key="1">
    <citation type="submission" date="2018-01" db="EMBL/GenBank/DDBJ databases">
        <title>Genomic Encyclopedia of Type Strains, Phase I: the one thousand microbial genomes (KMG-I) project.</title>
        <authorList>
            <person name="Goeker M."/>
        </authorList>
    </citation>
    <scope>NUCLEOTIDE SEQUENCE [LARGE SCALE GENOMIC DNA]</scope>
    <source>
        <strain evidence="9 10">DSM 17960</strain>
    </source>
</reference>
<dbReference type="EMBL" id="PQNY01000009">
    <property type="protein sequence ID" value="POS01552.1"/>
    <property type="molecule type" value="Genomic_DNA"/>
</dbReference>
<feature type="domain" description="Histidine kinase" evidence="7">
    <location>
        <begin position="372"/>
        <end position="592"/>
    </location>
</feature>
<keyword evidence="6" id="KW-0472">Membrane</keyword>
<dbReference type="Gene3D" id="1.10.287.130">
    <property type="match status" value="1"/>
</dbReference>
<gene>
    <name evidence="9" type="ORF">Q361_10910</name>
</gene>
<dbReference type="Gene3D" id="3.40.50.2300">
    <property type="match status" value="1"/>
</dbReference>
<evidence type="ECO:0000313" key="10">
    <source>
        <dbReference type="Proteomes" id="UP000237056"/>
    </source>
</evidence>
<keyword evidence="6" id="KW-1133">Transmembrane helix</keyword>
<comment type="catalytic activity">
    <reaction evidence="1">
        <text>ATP + protein L-histidine = ADP + protein N-phospho-L-histidine.</text>
        <dbReference type="EC" id="2.7.13.3"/>
    </reaction>
</comment>
<dbReference type="CDD" id="cd00082">
    <property type="entry name" value="HisKA"/>
    <property type="match status" value="1"/>
</dbReference>
<dbReference type="Gene3D" id="3.30.565.10">
    <property type="entry name" value="Histidine kinase-like ATPase, C-terminal domain"/>
    <property type="match status" value="1"/>
</dbReference>
<dbReference type="Pfam" id="PF00512">
    <property type="entry name" value="HisKA"/>
    <property type="match status" value="1"/>
</dbReference>
<keyword evidence="9" id="KW-0808">Transferase</keyword>
<dbReference type="SMART" id="SM00388">
    <property type="entry name" value="HisKA"/>
    <property type="match status" value="1"/>
</dbReference>
<feature type="transmembrane region" description="Helical" evidence="6">
    <location>
        <begin position="312"/>
        <end position="329"/>
    </location>
</feature>
<dbReference type="SUPFAM" id="SSF48452">
    <property type="entry name" value="TPR-like"/>
    <property type="match status" value="1"/>
</dbReference>
<dbReference type="InterPro" id="IPR011990">
    <property type="entry name" value="TPR-like_helical_dom_sf"/>
</dbReference>
<evidence type="ECO:0000313" key="9">
    <source>
        <dbReference type="EMBL" id="POS01552.1"/>
    </source>
</evidence>
<evidence type="ECO:0000256" key="3">
    <source>
        <dbReference type="ARBA" id="ARBA00022553"/>
    </source>
</evidence>
<dbReference type="AlphaFoldDB" id="A0A2S4N754"/>
<protein>
    <recommendedName>
        <fullName evidence="2">histidine kinase</fullName>
        <ecNumber evidence="2">2.7.13.3</ecNumber>
    </recommendedName>
</protein>